<feature type="compositionally biased region" description="Low complexity" evidence="1">
    <location>
        <begin position="144"/>
        <end position="168"/>
    </location>
</feature>
<evidence type="ECO:0000313" key="3">
    <source>
        <dbReference type="Proteomes" id="UP000279307"/>
    </source>
</evidence>
<dbReference type="Proteomes" id="UP000279307">
    <property type="component" value="Chromosome 12"/>
</dbReference>
<evidence type="ECO:0000313" key="2">
    <source>
        <dbReference type="EMBL" id="RLU16084.1"/>
    </source>
</evidence>
<comment type="caution">
    <text evidence="2">The sequence shown here is derived from an EMBL/GenBank/DDBJ whole genome shotgun (WGS) entry which is preliminary data.</text>
</comment>
<dbReference type="AlphaFoldDB" id="A0A3L8D736"/>
<dbReference type="EMBL" id="QOIP01000012">
    <property type="protein sequence ID" value="RLU16084.1"/>
    <property type="molecule type" value="Genomic_DNA"/>
</dbReference>
<sequence>MERLHYLRSCVQGPAEQLIRSLPMTGDLLQASWDLFIARYENKRLIIQAHLDNLFNLSMATLKNAVSLIKLISTVSESNKALQSLEMTQDMWDCILVHHVSRYLDRDTREVWETSLGSSQTYPRFSQLDEFLNSRARALERIEAASSQPGSSKGSISSLKSTASSSKTPTKRVSAHQASAQTHSSKVAYPCDMCLEQHFIVTCTKFRDLMPAQRRDVAVDKRLCYNCLGRYNIRSCKSSLSCKMCSVKHHTMLHVPQTSASPAAPFTSATAQPTLLVDHGSELTFVSEHLTKQLNLQRQHSTISIIGIGGKKTTQTKGMVTLTLHSNHSNSTATIHANVLKTLTTILPSFAASQQTWPHIEKLNLADPEFLIPRPIDIIIGANSYGLIIKHSATMPIAQLSIFGWLILGPVQEEPSAISTTQLTPEKQECEDHFRQLILVT</sequence>
<accession>A0A3L8D736</accession>
<dbReference type="InterPro" id="IPR005312">
    <property type="entry name" value="DUF1759"/>
</dbReference>
<dbReference type="PANTHER" id="PTHR47331">
    <property type="entry name" value="PHD-TYPE DOMAIN-CONTAINING PROTEIN"/>
    <property type="match status" value="1"/>
</dbReference>
<name>A0A3L8D736_OOCBI</name>
<dbReference type="OrthoDB" id="7555186at2759"/>
<proteinExistence type="predicted"/>
<gene>
    <name evidence="2" type="ORF">DMN91_011842</name>
</gene>
<evidence type="ECO:0000256" key="1">
    <source>
        <dbReference type="SAM" id="MobiDB-lite"/>
    </source>
</evidence>
<dbReference type="Pfam" id="PF03564">
    <property type="entry name" value="DUF1759"/>
    <property type="match status" value="1"/>
</dbReference>
<feature type="region of interest" description="Disordered" evidence="1">
    <location>
        <begin position="143"/>
        <end position="179"/>
    </location>
</feature>
<organism evidence="2 3">
    <name type="scientific">Ooceraea biroi</name>
    <name type="common">Clonal raider ant</name>
    <name type="synonym">Cerapachys biroi</name>
    <dbReference type="NCBI Taxonomy" id="2015173"/>
    <lineage>
        <taxon>Eukaryota</taxon>
        <taxon>Metazoa</taxon>
        <taxon>Ecdysozoa</taxon>
        <taxon>Arthropoda</taxon>
        <taxon>Hexapoda</taxon>
        <taxon>Insecta</taxon>
        <taxon>Pterygota</taxon>
        <taxon>Neoptera</taxon>
        <taxon>Endopterygota</taxon>
        <taxon>Hymenoptera</taxon>
        <taxon>Apocrita</taxon>
        <taxon>Aculeata</taxon>
        <taxon>Formicoidea</taxon>
        <taxon>Formicidae</taxon>
        <taxon>Dorylinae</taxon>
        <taxon>Ooceraea</taxon>
    </lineage>
</organism>
<protein>
    <submittedName>
        <fullName evidence="2">Uncharacterized protein</fullName>
    </submittedName>
</protein>
<dbReference type="PANTHER" id="PTHR47331:SF5">
    <property type="entry name" value="RIBONUCLEASE H"/>
    <property type="match status" value="1"/>
</dbReference>
<reference evidence="2 3" key="1">
    <citation type="journal article" date="2018" name="Genome Res.">
        <title>The genomic architecture and molecular evolution of ant odorant receptors.</title>
        <authorList>
            <person name="McKenzie S.K."/>
            <person name="Kronauer D.J.C."/>
        </authorList>
    </citation>
    <scope>NUCLEOTIDE SEQUENCE [LARGE SCALE GENOMIC DNA]</scope>
    <source>
        <strain evidence="2">Clonal line C1</strain>
    </source>
</reference>